<evidence type="ECO:0000256" key="5">
    <source>
        <dbReference type="ARBA" id="ARBA00022840"/>
    </source>
</evidence>
<dbReference type="Pfam" id="PF23559">
    <property type="entry name" value="WHD_DRP"/>
    <property type="match status" value="1"/>
</dbReference>
<dbReference type="CDD" id="cd14798">
    <property type="entry name" value="RX-CC_like"/>
    <property type="match status" value="1"/>
</dbReference>
<organism evidence="11 12">
    <name type="scientific">Quercus rubra</name>
    <name type="common">Northern red oak</name>
    <name type="synonym">Quercus borealis</name>
    <dbReference type="NCBI Taxonomy" id="3512"/>
    <lineage>
        <taxon>Eukaryota</taxon>
        <taxon>Viridiplantae</taxon>
        <taxon>Streptophyta</taxon>
        <taxon>Embryophyta</taxon>
        <taxon>Tracheophyta</taxon>
        <taxon>Spermatophyta</taxon>
        <taxon>Magnoliopsida</taxon>
        <taxon>eudicotyledons</taxon>
        <taxon>Gunneridae</taxon>
        <taxon>Pentapetalae</taxon>
        <taxon>rosids</taxon>
        <taxon>fabids</taxon>
        <taxon>Fagales</taxon>
        <taxon>Fagaceae</taxon>
        <taxon>Quercus</taxon>
    </lineage>
</organism>
<dbReference type="PRINTS" id="PR00364">
    <property type="entry name" value="DISEASERSIST"/>
</dbReference>
<keyword evidence="3" id="KW-0547">Nucleotide-binding</keyword>
<evidence type="ECO:0000256" key="1">
    <source>
        <dbReference type="ARBA" id="ARBA00022614"/>
    </source>
</evidence>
<evidence type="ECO:0000259" key="9">
    <source>
        <dbReference type="Pfam" id="PF23559"/>
    </source>
</evidence>
<evidence type="ECO:0000256" key="2">
    <source>
        <dbReference type="ARBA" id="ARBA00022737"/>
    </source>
</evidence>
<keyword evidence="1" id="KW-0433">Leucine-rich repeat</keyword>
<feature type="domain" description="NB-ARC" evidence="7">
    <location>
        <begin position="186"/>
        <end position="361"/>
    </location>
</feature>
<feature type="region of interest" description="Disordered" evidence="6">
    <location>
        <begin position="992"/>
        <end position="1011"/>
    </location>
</feature>
<dbReference type="Gene3D" id="1.10.8.430">
    <property type="entry name" value="Helical domain of apoptotic protease-activating factors"/>
    <property type="match status" value="1"/>
</dbReference>
<feature type="domain" description="R13L1/DRL21-like LRR repeat region" evidence="10">
    <location>
        <begin position="704"/>
        <end position="828"/>
    </location>
</feature>
<dbReference type="InterPro" id="IPR058922">
    <property type="entry name" value="WHD_DRP"/>
</dbReference>
<evidence type="ECO:0000256" key="6">
    <source>
        <dbReference type="SAM" id="MobiDB-lite"/>
    </source>
</evidence>
<evidence type="ECO:0000259" key="8">
    <source>
        <dbReference type="Pfam" id="PF18052"/>
    </source>
</evidence>
<dbReference type="GO" id="GO:0005524">
    <property type="term" value="F:ATP binding"/>
    <property type="evidence" value="ECO:0007669"/>
    <property type="project" value="UniProtKB-KW"/>
</dbReference>
<dbReference type="Gene3D" id="1.20.5.4130">
    <property type="match status" value="1"/>
</dbReference>
<dbReference type="InterPro" id="IPR036388">
    <property type="entry name" value="WH-like_DNA-bd_sf"/>
</dbReference>
<dbReference type="InterPro" id="IPR041118">
    <property type="entry name" value="Rx_N"/>
</dbReference>
<dbReference type="FunFam" id="1.10.10.10:FF:000322">
    <property type="entry name" value="Probable disease resistance protein At1g63360"/>
    <property type="match status" value="1"/>
</dbReference>
<reference evidence="11 12" key="1">
    <citation type="journal article" date="2023" name="G3 (Bethesda)">
        <title>A haplotype-resolved chromosome-scale genome for Quercus rubra L. provides insights into the genetics of adaptive traits for red oak species.</title>
        <authorList>
            <person name="Kapoor B."/>
            <person name="Jenkins J."/>
            <person name="Schmutz J."/>
            <person name="Zhebentyayeva T."/>
            <person name="Kuelheim C."/>
            <person name="Coggeshall M."/>
            <person name="Heim C."/>
            <person name="Lasky J.R."/>
            <person name="Leites L."/>
            <person name="Islam-Faridi N."/>
            <person name="Romero-Severson J."/>
            <person name="DeLeo V.L."/>
            <person name="Lucas S.M."/>
            <person name="Lazic D."/>
            <person name="Gailing O."/>
            <person name="Carlson J."/>
            <person name="Staton M."/>
        </authorList>
    </citation>
    <scope>NUCLEOTIDE SEQUENCE [LARGE SCALE GENOMIC DNA]</scope>
    <source>
        <strain evidence="11">Pseudo-F2</strain>
    </source>
</reference>
<evidence type="ECO:0000256" key="4">
    <source>
        <dbReference type="ARBA" id="ARBA00022821"/>
    </source>
</evidence>
<evidence type="ECO:0000313" key="11">
    <source>
        <dbReference type="EMBL" id="KAK4590836.1"/>
    </source>
</evidence>
<dbReference type="GO" id="GO:0051707">
    <property type="term" value="P:response to other organism"/>
    <property type="evidence" value="ECO:0007669"/>
    <property type="project" value="UniProtKB-ARBA"/>
</dbReference>
<dbReference type="SUPFAM" id="SSF52058">
    <property type="entry name" value="L domain-like"/>
    <property type="match status" value="2"/>
</dbReference>
<dbReference type="GO" id="GO:0043531">
    <property type="term" value="F:ADP binding"/>
    <property type="evidence" value="ECO:0007669"/>
    <property type="project" value="InterPro"/>
</dbReference>
<name>A0AAN7FHW1_QUERU</name>
<feature type="domain" description="Disease resistance protein winged helix" evidence="9">
    <location>
        <begin position="446"/>
        <end position="519"/>
    </location>
</feature>
<evidence type="ECO:0000259" key="7">
    <source>
        <dbReference type="Pfam" id="PF00931"/>
    </source>
</evidence>
<sequence length="1127" mass="129339">MAESLVSSLLGQFASITVQEAEQEIRLVVGVDEEVRKLEGNLQIIQAVLDDAEKRQLMEEAVKLWLKRLKDVSYEIDNVLDEWNTAMIKSEIEKPEKAESFPILKKKVRSFIPSSSCCSRQFKKLGLRHDIAHKIKELSEKLDELFKERVRYGFELNKGTKAVERPTTTSLVDVSDIVGRDKDRDDLIRKVLGEGSEREKNPYVISLVGMGGIGKTSLAQLAYNDDKVKDYFEIRMWVCVSEPFDRCRVAQAIIQEVERASPKCERSSSNITEFVTLLQTVKSLIEGKKFFLILDDMWTEDIKEWEPFKLALKYGAQDSKILITTRNEKVAKMVDRGFMTNLGKLSEKHCWLIINKIAFDGMDENQREQLKDIGRELANKCKGLPLAAKTLGSLMRDKRSRQQWKNILDNNLWEFEDVQKGLLAPLLLSYYELPSAIKRCFLYCAVFPKDYVFFRNNLVYLWMAQGYLDLKQNIEMEILGEEYFEKLVTRSFFQDFEKGNNNDDKIIRCKMHDMVHDFAQLMSTNECFTICVDKELVIDWKNARHLRLDLYEETQFPKSIYNAKNLRTLLLFRSSMVFPLDLFQRLTCLRSLNLERSSFEKLPNEVEKLKHLRLLNLSNCFNITELPETMCNLCNLQTLDISYCGQIKKLPQGMGKLIKLRHLLLDGCYELTEPFPKGIGSLSSLRTLEKFVTGGINNIGECKLGELKNLVHLKGSLEIKGLGNVTDVQEAENAQLKNKIHLRDLTLRFHNRGQADNRRGENDELVLNALEPHPELESLWIYGYGGTGYPNWVMSLTILKELELWGSDKLEQLPPLGKLRFLESLGICDLDSVKKVGVEFLGIESNRKKDEEKGSTSTSTSSLTLFPNLKSLCFQKMEEWEEWDGMGESGVSESVLIMPRLQVLIIESCPKLKSLPNFLETTSLKELTVDCQISNWMTLSGLKTLRLHLNNYVEHLPPLGKLLLVESLMIWYGDRVKKVGVEFLGIEEESNNNNNKIDDEKGSTSSSSSSSLVLFPNLKSLQFWRMFSWEEWDGIGGTMREEAQESGVTITIMPRLQSLTISNCHKLKSLPDFLPTIPLKNLEIRRSPILSEGCKAEIGDQWRKISHIPNILSDFGYVQRDGRPMQN</sequence>
<dbReference type="PANTHER" id="PTHR36766">
    <property type="entry name" value="PLANT BROAD-SPECTRUM MILDEW RESISTANCE PROTEIN RPW8"/>
    <property type="match status" value="1"/>
</dbReference>
<dbReference type="InterPro" id="IPR042197">
    <property type="entry name" value="Apaf_helical"/>
</dbReference>
<dbReference type="InterPro" id="IPR038005">
    <property type="entry name" value="RX-like_CC"/>
</dbReference>
<accession>A0AAN7FHW1</accession>
<evidence type="ECO:0000256" key="3">
    <source>
        <dbReference type="ARBA" id="ARBA00022741"/>
    </source>
</evidence>
<dbReference type="Proteomes" id="UP001324115">
    <property type="component" value="Unassembled WGS sequence"/>
</dbReference>
<proteinExistence type="predicted"/>
<keyword evidence="2" id="KW-0677">Repeat</keyword>
<dbReference type="Gene3D" id="3.80.10.10">
    <property type="entry name" value="Ribonuclease Inhibitor"/>
    <property type="match status" value="2"/>
</dbReference>
<dbReference type="Pfam" id="PF18052">
    <property type="entry name" value="Rx_N"/>
    <property type="match status" value="1"/>
</dbReference>
<keyword evidence="12" id="KW-1185">Reference proteome</keyword>
<keyword evidence="5" id="KW-0067">ATP-binding</keyword>
<dbReference type="InterPro" id="IPR032675">
    <property type="entry name" value="LRR_dom_sf"/>
</dbReference>
<dbReference type="InterPro" id="IPR002182">
    <property type="entry name" value="NB-ARC"/>
</dbReference>
<evidence type="ECO:0000313" key="12">
    <source>
        <dbReference type="Proteomes" id="UP001324115"/>
    </source>
</evidence>
<feature type="domain" description="Disease resistance N-terminal" evidence="8">
    <location>
        <begin position="6"/>
        <end position="96"/>
    </location>
</feature>
<dbReference type="Pfam" id="PF25019">
    <property type="entry name" value="LRR_R13L1-DRL21"/>
    <property type="match status" value="1"/>
</dbReference>
<dbReference type="FunFam" id="3.40.50.300:FF:001091">
    <property type="entry name" value="Probable disease resistance protein At1g61300"/>
    <property type="match status" value="1"/>
</dbReference>
<comment type="caution">
    <text evidence="11">The sequence shown here is derived from an EMBL/GenBank/DDBJ whole genome shotgun (WGS) entry which is preliminary data.</text>
</comment>
<dbReference type="AlphaFoldDB" id="A0AAN7FHW1"/>
<keyword evidence="4" id="KW-0611">Plant defense</keyword>
<evidence type="ECO:0000259" key="10">
    <source>
        <dbReference type="Pfam" id="PF25019"/>
    </source>
</evidence>
<dbReference type="SUPFAM" id="SSF52540">
    <property type="entry name" value="P-loop containing nucleoside triphosphate hydrolases"/>
    <property type="match status" value="1"/>
</dbReference>
<gene>
    <name evidence="11" type="ORF">RGQ29_021146</name>
</gene>
<dbReference type="PANTHER" id="PTHR36766:SF40">
    <property type="entry name" value="DISEASE RESISTANCE PROTEIN RGA3"/>
    <property type="match status" value="1"/>
</dbReference>
<dbReference type="Gene3D" id="1.10.10.10">
    <property type="entry name" value="Winged helix-like DNA-binding domain superfamily/Winged helix DNA-binding domain"/>
    <property type="match status" value="1"/>
</dbReference>
<dbReference type="GO" id="GO:0006952">
    <property type="term" value="P:defense response"/>
    <property type="evidence" value="ECO:0007669"/>
    <property type="project" value="UniProtKB-KW"/>
</dbReference>
<protein>
    <recommendedName>
        <fullName evidence="13">CC-NBS-LRR protein</fullName>
    </recommendedName>
</protein>
<dbReference type="InterPro" id="IPR056789">
    <property type="entry name" value="LRR_R13L1-DRL21"/>
</dbReference>
<dbReference type="Pfam" id="PF00931">
    <property type="entry name" value="NB-ARC"/>
    <property type="match status" value="1"/>
</dbReference>
<dbReference type="InterPro" id="IPR027417">
    <property type="entry name" value="P-loop_NTPase"/>
</dbReference>
<dbReference type="Gene3D" id="3.40.50.300">
    <property type="entry name" value="P-loop containing nucleotide triphosphate hydrolases"/>
    <property type="match status" value="1"/>
</dbReference>
<dbReference type="EMBL" id="JAXUIC010000005">
    <property type="protein sequence ID" value="KAK4590836.1"/>
    <property type="molecule type" value="Genomic_DNA"/>
</dbReference>
<evidence type="ECO:0008006" key="13">
    <source>
        <dbReference type="Google" id="ProtNLM"/>
    </source>
</evidence>